<protein>
    <recommendedName>
        <fullName evidence="6">Pectinesterase catalytic domain-containing protein</fullName>
    </recommendedName>
</protein>
<name>A0ABQ2NGK0_9FLAO</name>
<feature type="chain" id="PRO_5045083465" description="Pectinesterase catalytic domain-containing protein" evidence="5">
    <location>
        <begin position="19"/>
        <end position="1075"/>
    </location>
</feature>
<reference evidence="8" key="1">
    <citation type="journal article" date="2019" name="Int. J. Syst. Evol. Microbiol.">
        <title>The Global Catalogue of Microorganisms (GCM) 10K type strain sequencing project: providing services to taxonomists for standard genome sequencing and annotation.</title>
        <authorList>
            <consortium name="The Broad Institute Genomics Platform"/>
            <consortium name="The Broad Institute Genome Sequencing Center for Infectious Disease"/>
            <person name="Wu L."/>
            <person name="Ma J."/>
        </authorList>
    </citation>
    <scope>NUCLEOTIDE SEQUENCE [LARGE SCALE GENOMIC DNA]</scope>
    <source>
        <strain evidence="8">CGMCC 1.7656</strain>
    </source>
</reference>
<evidence type="ECO:0000256" key="2">
    <source>
        <dbReference type="ARBA" id="ARBA00022801"/>
    </source>
</evidence>
<sequence>MKKIILLFSFLMFSLSNAQLIDVWDFGAVQLDNSTYNNMLDENAINAWYSGVTPGTSGKTLPNFTSGILSWVGNPTSDRLRTSNTNLTRYDTNTASVTAYTGRVYANGTITFSGGLPSTRYIKMNLNEDDELTVIARCDTGTGTLTFVNESNPSAQSDVVNTTSTAGAVTTAVFVAKTSGTYRIADSSQKESFFRIYRKQATYTSVSGNIDTSNAVGIPSSYSLVFTNTAGKTWTVPINSNNYSASLPIGYTYSLSLVGANGYIITSGASVNTTGASSTLSNNIAITKVTLENLSGNITGLGTSISNLGLTFTPAPASGSVYVPTPIINTANSTYSVNLDQNIPYTITTTGVNDYQISPSSVNISANTISDLSFTAKPVFPITINASGLTTAQQASLQLKFTNINEAGYVYTFSDINNISLRNGTYKIEALGLDNYPVELALTSNLVVNNGAASKTITFQPVTKWSFDDKGFSSNTTVYYKGMQLNGTVSGRQSQGDLTANSGATILVPITAGQKVLVYFYYAANFSIDGGNTISTTSGSTSNIENTQYIYNGSTDGFVTISVGGTGTSYFTEIKVVPNVTYTPTITVGNNKQYQTINAALDAITNMVRPNNERVTIEIDPGNYEEMLVITQPNITLKNASSSPNTNVLNKGVNIDPNAVRITSYYGHGYNYYSMANNQKWNQNTLNVNLQNGNYSYSNTGAGTTNGSYWNATVVVNANGFQAENIIFENSFNQYISLKESQDVVVPWSSGTPGARPTTFGDVAVQQRSYVERAAAIAFANNTDKAILNNCKVIGRQDTFFGGVGARVVVYKGEILGAVDYIFGGMTAVFYKTKLIMNVTDATNDLAYITAAQQSSGRGYLMYACTITSTTAGVDTNSNYRANPGYFGRPWQANTSEVVFYNTTIETSNNPNSARTTATKSLIVPIGWNNSLGGTSSGMYEYGTTEQSGVDNSSNRATWATYLTNPILNDGTPITAFNFTKGNDNWDPISILDNNGTLNTNNTIEKPSTKIYSIGNDLLISNIKNNTKINIYNISGSLQKTLNVNKETKLTLPKGIWIVTAQSIEGLSSTKVLIK</sequence>
<evidence type="ECO:0000313" key="7">
    <source>
        <dbReference type="EMBL" id="GGP01954.1"/>
    </source>
</evidence>
<feature type="signal peptide" evidence="5">
    <location>
        <begin position="1"/>
        <end position="18"/>
    </location>
</feature>
<evidence type="ECO:0000256" key="3">
    <source>
        <dbReference type="ARBA" id="ARBA00023085"/>
    </source>
</evidence>
<dbReference type="PANTHER" id="PTHR31321">
    <property type="entry name" value="ACYL-COA THIOESTER HYDROLASE YBHC-RELATED"/>
    <property type="match status" value="1"/>
</dbReference>
<keyword evidence="8" id="KW-1185">Reference proteome</keyword>
<evidence type="ECO:0000256" key="5">
    <source>
        <dbReference type="SAM" id="SignalP"/>
    </source>
</evidence>
<dbReference type="Proteomes" id="UP000620064">
    <property type="component" value="Unassembled WGS sequence"/>
</dbReference>
<dbReference type="InterPro" id="IPR011050">
    <property type="entry name" value="Pectin_lyase_fold/virulence"/>
</dbReference>
<feature type="active site" evidence="4">
    <location>
        <position position="820"/>
    </location>
</feature>
<organism evidence="7 8">
    <name type="scientific">Cloacibacterium rupense</name>
    <dbReference type="NCBI Taxonomy" id="517423"/>
    <lineage>
        <taxon>Bacteria</taxon>
        <taxon>Pseudomonadati</taxon>
        <taxon>Bacteroidota</taxon>
        <taxon>Flavobacteriia</taxon>
        <taxon>Flavobacteriales</taxon>
        <taxon>Weeksellaceae</taxon>
    </lineage>
</organism>
<dbReference type="SUPFAM" id="SSF51126">
    <property type="entry name" value="Pectin lyase-like"/>
    <property type="match status" value="1"/>
</dbReference>
<dbReference type="PROSITE" id="PS00503">
    <property type="entry name" value="PECTINESTERASE_2"/>
    <property type="match status" value="1"/>
</dbReference>
<comment type="similarity">
    <text evidence="1">Belongs to the pectinesterase family.</text>
</comment>
<dbReference type="Pfam" id="PF01095">
    <property type="entry name" value="Pectinesterase"/>
    <property type="match status" value="1"/>
</dbReference>
<dbReference type="EMBL" id="BMLV01000001">
    <property type="protein sequence ID" value="GGP01954.1"/>
    <property type="molecule type" value="Genomic_DNA"/>
</dbReference>
<dbReference type="Gene3D" id="2.160.20.10">
    <property type="entry name" value="Single-stranded right-handed beta-helix, Pectin lyase-like"/>
    <property type="match status" value="1"/>
</dbReference>
<keyword evidence="3" id="KW-0063">Aspartyl esterase</keyword>
<evidence type="ECO:0000313" key="8">
    <source>
        <dbReference type="Proteomes" id="UP000620064"/>
    </source>
</evidence>
<evidence type="ECO:0000256" key="1">
    <source>
        <dbReference type="ARBA" id="ARBA00008891"/>
    </source>
</evidence>
<dbReference type="PANTHER" id="PTHR31321:SF57">
    <property type="entry name" value="PECTINESTERASE 53-RELATED"/>
    <property type="match status" value="1"/>
</dbReference>
<keyword evidence="5" id="KW-0732">Signal</keyword>
<dbReference type="InterPro" id="IPR000070">
    <property type="entry name" value="Pectinesterase_cat"/>
</dbReference>
<accession>A0ABQ2NGK0</accession>
<dbReference type="RefSeq" id="WP_188616443.1">
    <property type="nucleotide sequence ID" value="NZ_BMLV01000001.1"/>
</dbReference>
<feature type="domain" description="Pectinesterase catalytic" evidence="6">
    <location>
        <begin position="762"/>
        <end position="980"/>
    </location>
</feature>
<proteinExistence type="inferred from homology"/>
<dbReference type="InterPro" id="IPR033131">
    <property type="entry name" value="Pectinesterase_Asp_AS"/>
</dbReference>
<evidence type="ECO:0000259" key="6">
    <source>
        <dbReference type="Pfam" id="PF01095"/>
    </source>
</evidence>
<comment type="caution">
    <text evidence="7">The sequence shown here is derived from an EMBL/GenBank/DDBJ whole genome shotgun (WGS) entry which is preliminary data.</text>
</comment>
<dbReference type="InterPro" id="IPR012334">
    <property type="entry name" value="Pectin_lyas_fold"/>
</dbReference>
<keyword evidence="2" id="KW-0378">Hydrolase</keyword>
<gene>
    <name evidence="7" type="ORF">GCM10010992_04400</name>
</gene>
<evidence type="ECO:0000256" key="4">
    <source>
        <dbReference type="PROSITE-ProRule" id="PRU10040"/>
    </source>
</evidence>